<evidence type="ECO:0000259" key="3">
    <source>
        <dbReference type="PROSITE" id="PS50181"/>
    </source>
</evidence>
<sequence length="516" mass="58415">MRHQATHRHPGDPAPAALPRSPALLGPRSPASPPYPASSASPAPRRPGGRQASGTRRPTGTPATRPLVPSRALSPTFPLCCLVRLIINRSFVDLLLGKAYSDWGHINDAVSVYDQLISEHPEDFHPYLAKGSHQKHLQKLLLKNCHVALKHDERLRQQWRRGDCQRAQTALGKSTKGPDECGDPDLAVAPPAQNAHRVSSDPKTYTYVDCRMHLPRGSEGPMEDEARQCQGDTVDHQYEDLVLLLPDDAITNVLRRLTPVDLAVSRCVRKAWCEIIDDRRLLLPRLIPHAVGGIFIKFNCLDSWEFLARPMAPPSMSCRIDFLPDHKHAMDHCNGLLLMEDYVLNPATGRSAPLPSRPQLPRMGTKYFYHDQYLIFDPTVSLHHEVLVIPRINYHSKEPYYGFNEELDPTIEESEWPPLSCNLLVFSSRTGQWEDRLFCRKGKPMGTVTDMRSASLLEEKRCTVYWQADVYVHCEADFVLRICLSRGKYEVIKPPIDITVSKDTIMKMTMKKKKKK</sequence>
<feature type="repeat" description="TPR" evidence="1">
    <location>
        <begin position="90"/>
        <end position="123"/>
    </location>
</feature>
<accession>A0A5J9SUL7</accession>
<keyword evidence="1" id="KW-0802">TPR repeat</keyword>
<comment type="caution">
    <text evidence="4">The sequence shown here is derived from an EMBL/GenBank/DDBJ whole genome shotgun (WGS) entry which is preliminary data.</text>
</comment>
<evidence type="ECO:0000256" key="1">
    <source>
        <dbReference type="PROSITE-ProRule" id="PRU00339"/>
    </source>
</evidence>
<dbReference type="PROSITE" id="PS50005">
    <property type="entry name" value="TPR"/>
    <property type="match status" value="1"/>
</dbReference>
<dbReference type="PROSITE" id="PS50181">
    <property type="entry name" value="FBOX"/>
    <property type="match status" value="1"/>
</dbReference>
<dbReference type="AlphaFoldDB" id="A0A5J9SUL7"/>
<evidence type="ECO:0000313" key="4">
    <source>
        <dbReference type="EMBL" id="TVU02713.1"/>
    </source>
</evidence>
<dbReference type="InterPro" id="IPR019734">
    <property type="entry name" value="TPR_rpt"/>
</dbReference>
<dbReference type="Pfam" id="PF00646">
    <property type="entry name" value="F-box"/>
    <property type="match status" value="1"/>
</dbReference>
<name>A0A5J9SUL7_9POAL</name>
<dbReference type="InterPro" id="IPR001810">
    <property type="entry name" value="F-box_dom"/>
</dbReference>
<feature type="non-terminal residue" evidence="4">
    <location>
        <position position="1"/>
    </location>
</feature>
<feature type="region of interest" description="Disordered" evidence="2">
    <location>
        <begin position="1"/>
        <end position="69"/>
    </location>
</feature>
<gene>
    <name evidence="4" type="ORF">EJB05_51783</name>
</gene>
<feature type="domain" description="F-box" evidence="3">
    <location>
        <begin position="239"/>
        <end position="286"/>
    </location>
</feature>
<protein>
    <recommendedName>
        <fullName evidence="3">F-box domain-containing protein</fullName>
    </recommendedName>
</protein>
<evidence type="ECO:0000256" key="2">
    <source>
        <dbReference type="SAM" id="MobiDB-lite"/>
    </source>
</evidence>
<proteinExistence type="predicted"/>
<feature type="compositionally biased region" description="Low complexity" evidence="2">
    <location>
        <begin position="14"/>
        <end position="29"/>
    </location>
</feature>
<dbReference type="InterPro" id="IPR036047">
    <property type="entry name" value="F-box-like_dom_sf"/>
</dbReference>
<keyword evidence="5" id="KW-1185">Reference proteome</keyword>
<dbReference type="Gramene" id="TVU02713">
    <property type="protein sequence ID" value="TVU02713"/>
    <property type="gene ID" value="EJB05_51783"/>
</dbReference>
<dbReference type="PANTHER" id="PTHR34591">
    <property type="entry name" value="OS03G0653100 PROTEIN-RELATED"/>
    <property type="match status" value="1"/>
</dbReference>
<reference evidence="4 5" key="1">
    <citation type="journal article" date="2019" name="Sci. Rep.">
        <title>A high-quality genome of Eragrostis curvula grass provides insights into Poaceae evolution and supports new strategies to enhance forage quality.</title>
        <authorList>
            <person name="Carballo J."/>
            <person name="Santos B.A.C.M."/>
            <person name="Zappacosta D."/>
            <person name="Garbus I."/>
            <person name="Selva J.P."/>
            <person name="Gallo C.A."/>
            <person name="Diaz A."/>
            <person name="Albertini E."/>
            <person name="Caccamo M."/>
            <person name="Echenique V."/>
        </authorList>
    </citation>
    <scope>NUCLEOTIDE SEQUENCE [LARGE SCALE GENOMIC DNA]</scope>
    <source>
        <strain evidence="5">cv. Victoria</strain>
        <tissue evidence="4">Leaf</tissue>
    </source>
</reference>
<dbReference type="SMART" id="SM00256">
    <property type="entry name" value="FBOX"/>
    <property type="match status" value="1"/>
</dbReference>
<organism evidence="4 5">
    <name type="scientific">Eragrostis curvula</name>
    <name type="common">weeping love grass</name>
    <dbReference type="NCBI Taxonomy" id="38414"/>
    <lineage>
        <taxon>Eukaryota</taxon>
        <taxon>Viridiplantae</taxon>
        <taxon>Streptophyta</taxon>
        <taxon>Embryophyta</taxon>
        <taxon>Tracheophyta</taxon>
        <taxon>Spermatophyta</taxon>
        <taxon>Magnoliopsida</taxon>
        <taxon>Liliopsida</taxon>
        <taxon>Poales</taxon>
        <taxon>Poaceae</taxon>
        <taxon>PACMAD clade</taxon>
        <taxon>Chloridoideae</taxon>
        <taxon>Eragrostideae</taxon>
        <taxon>Eragrostidinae</taxon>
        <taxon>Eragrostis</taxon>
    </lineage>
</organism>
<feature type="compositionally biased region" description="Low complexity" evidence="2">
    <location>
        <begin position="49"/>
        <end position="66"/>
    </location>
</feature>
<dbReference type="Proteomes" id="UP000324897">
    <property type="component" value="Unassembled WGS sequence"/>
</dbReference>
<dbReference type="EMBL" id="RWGY01000288">
    <property type="protein sequence ID" value="TVU02713.1"/>
    <property type="molecule type" value="Genomic_DNA"/>
</dbReference>
<dbReference type="OrthoDB" id="605328at2759"/>
<dbReference type="SUPFAM" id="SSF81383">
    <property type="entry name" value="F-box domain"/>
    <property type="match status" value="1"/>
</dbReference>
<evidence type="ECO:0000313" key="5">
    <source>
        <dbReference type="Proteomes" id="UP000324897"/>
    </source>
</evidence>